<gene>
    <name evidence="11" type="ORF">PG1C_12855</name>
</gene>
<dbReference type="RefSeq" id="WP_202635174.1">
    <property type="nucleotide sequence ID" value="NZ_CP010554.1"/>
</dbReference>
<name>A0A0C5J1Y8_9PROT</name>
<dbReference type="GO" id="GO:0042910">
    <property type="term" value="F:xenobiotic transmembrane transporter activity"/>
    <property type="evidence" value="ECO:0007669"/>
    <property type="project" value="InterPro"/>
</dbReference>
<dbReference type="Pfam" id="PF01554">
    <property type="entry name" value="MatE"/>
    <property type="match status" value="2"/>
</dbReference>
<dbReference type="InterPro" id="IPR050222">
    <property type="entry name" value="MATE_MdtK"/>
</dbReference>
<keyword evidence="6 10" id="KW-1133">Transmembrane helix</keyword>
<evidence type="ECO:0000313" key="11">
    <source>
        <dbReference type="EMBL" id="AJP49082.1"/>
    </source>
</evidence>
<organism evidence="11 12">
    <name type="scientific">Rugosibacter aromaticivorans</name>
    <dbReference type="NCBI Taxonomy" id="1565605"/>
    <lineage>
        <taxon>Bacteria</taxon>
        <taxon>Pseudomonadati</taxon>
        <taxon>Pseudomonadota</taxon>
        <taxon>Betaproteobacteria</taxon>
        <taxon>Nitrosomonadales</taxon>
        <taxon>Sterolibacteriaceae</taxon>
        <taxon>Rugosibacter</taxon>
    </lineage>
</organism>
<evidence type="ECO:0000256" key="1">
    <source>
        <dbReference type="ARBA" id="ARBA00004429"/>
    </source>
</evidence>
<evidence type="ECO:0000313" key="12">
    <source>
        <dbReference type="Proteomes" id="UP000061603"/>
    </source>
</evidence>
<dbReference type="InterPro" id="IPR002528">
    <property type="entry name" value="MATE_fam"/>
</dbReference>
<sequence>MTATSARSLPRELLHLAWPSLVAQIAVMGSGVIDTLMSGHVSSLDLAAVGIGGSIYATVFVTAMGVLLALIPIVAHHYGARRITAIGADVRQSLWLALGLSVMVVLLLKNPGPFLYFSHLSPVLEVKVRAYLDALAWAAPGYLIFRVFYGFTTGIGRPRPVMMLNVAGLLLKVPLNAVFMYGYGKLPALGGPGCGWSSAIIAWLLASVAWIWCRQEETYAAYGVFSSFEWPQWRALKELLRLGVPSGASFLVDVSAFTFMALFIARLGPQFSAAHQIAANVAVFLFMVPMSLGSATSVLAGQALGAGNSRRARHASLLGLATAGTLGTVSGTALYCGALPLAHAYTSDVAVATAAASLLSLVAFYHLVDTVQAVMGQVLRAYKRAWIPMVIYAVSLWGVGLGGGYLLGLTSTFGPPHGAAGFWLAATASLVVASVAVTAYFLRVSKQSRKPVGAGRVMPG</sequence>
<dbReference type="NCBIfam" id="TIGR00797">
    <property type="entry name" value="matE"/>
    <property type="match status" value="1"/>
</dbReference>
<feature type="transmembrane region" description="Helical" evidence="10">
    <location>
        <begin position="242"/>
        <end position="265"/>
    </location>
</feature>
<feature type="transmembrane region" description="Helical" evidence="10">
    <location>
        <begin position="389"/>
        <end position="408"/>
    </location>
</feature>
<feature type="transmembrane region" description="Helical" evidence="10">
    <location>
        <begin position="317"/>
        <end position="343"/>
    </location>
</feature>
<evidence type="ECO:0000256" key="2">
    <source>
        <dbReference type="ARBA" id="ARBA00022448"/>
    </source>
</evidence>
<dbReference type="GO" id="GO:0015297">
    <property type="term" value="F:antiporter activity"/>
    <property type="evidence" value="ECO:0007669"/>
    <property type="project" value="UniProtKB-KW"/>
</dbReference>
<dbReference type="AlphaFoldDB" id="A0A0C5J1Y8"/>
<evidence type="ECO:0000256" key="5">
    <source>
        <dbReference type="ARBA" id="ARBA00022692"/>
    </source>
</evidence>
<feature type="transmembrane region" description="Helical" evidence="10">
    <location>
        <begin position="420"/>
        <end position="442"/>
    </location>
</feature>
<comment type="subcellular location">
    <subcellularLocation>
        <location evidence="1">Cell inner membrane</location>
        <topology evidence="1">Multi-pass membrane protein</topology>
    </subcellularLocation>
</comment>
<evidence type="ECO:0000256" key="9">
    <source>
        <dbReference type="ARBA" id="ARBA00031636"/>
    </source>
</evidence>
<keyword evidence="4" id="KW-1003">Cell membrane</keyword>
<feature type="transmembrane region" description="Helical" evidence="10">
    <location>
        <begin position="277"/>
        <end position="305"/>
    </location>
</feature>
<dbReference type="STRING" id="1565605.PG1C_12855"/>
<protein>
    <recommendedName>
        <fullName evidence="9">Multidrug-efflux transporter</fullName>
    </recommendedName>
</protein>
<feature type="transmembrane region" description="Helical" evidence="10">
    <location>
        <begin position="195"/>
        <end position="213"/>
    </location>
</feature>
<keyword evidence="2" id="KW-0813">Transport</keyword>
<feature type="transmembrane region" description="Helical" evidence="10">
    <location>
        <begin position="349"/>
        <end position="368"/>
    </location>
</feature>
<evidence type="ECO:0000256" key="8">
    <source>
        <dbReference type="ARBA" id="ARBA00023136"/>
    </source>
</evidence>
<keyword evidence="5 10" id="KW-0812">Transmembrane</keyword>
<accession>A0A0C5J1Y8</accession>
<feature type="transmembrane region" description="Helical" evidence="10">
    <location>
        <begin position="130"/>
        <end position="149"/>
    </location>
</feature>
<proteinExistence type="predicted"/>
<dbReference type="InterPro" id="IPR048279">
    <property type="entry name" value="MdtK-like"/>
</dbReference>
<dbReference type="PATRIC" id="fig|1565605.3.peg.2720"/>
<evidence type="ECO:0000256" key="10">
    <source>
        <dbReference type="SAM" id="Phobius"/>
    </source>
</evidence>
<keyword evidence="12" id="KW-1185">Reference proteome</keyword>
<feature type="transmembrane region" description="Helical" evidence="10">
    <location>
        <begin position="94"/>
        <end position="110"/>
    </location>
</feature>
<feature type="transmembrane region" description="Helical" evidence="10">
    <location>
        <begin position="53"/>
        <end position="74"/>
    </location>
</feature>
<feature type="transmembrane region" description="Helical" evidence="10">
    <location>
        <begin position="12"/>
        <end position="33"/>
    </location>
</feature>
<feature type="transmembrane region" description="Helical" evidence="10">
    <location>
        <begin position="161"/>
        <end position="183"/>
    </location>
</feature>
<keyword evidence="8 10" id="KW-0472">Membrane</keyword>
<dbReference type="KEGG" id="rbu:PG1C_12855"/>
<dbReference type="GO" id="GO:0005886">
    <property type="term" value="C:plasma membrane"/>
    <property type="evidence" value="ECO:0007669"/>
    <property type="project" value="UniProtKB-SubCell"/>
</dbReference>
<evidence type="ECO:0000256" key="3">
    <source>
        <dbReference type="ARBA" id="ARBA00022449"/>
    </source>
</evidence>
<dbReference type="CDD" id="cd13131">
    <property type="entry name" value="MATE_NorM_like"/>
    <property type="match status" value="1"/>
</dbReference>
<evidence type="ECO:0000256" key="4">
    <source>
        <dbReference type="ARBA" id="ARBA00022475"/>
    </source>
</evidence>
<keyword evidence="3" id="KW-0050">Antiport</keyword>
<dbReference type="Proteomes" id="UP000061603">
    <property type="component" value="Chromosome"/>
</dbReference>
<dbReference type="GO" id="GO:0006811">
    <property type="term" value="P:monoatomic ion transport"/>
    <property type="evidence" value="ECO:0007669"/>
    <property type="project" value="UniProtKB-KW"/>
</dbReference>
<dbReference type="EMBL" id="CP010554">
    <property type="protein sequence ID" value="AJP49082.1"/>
    <property type="molecule type" value="Genomic_DNA"/>
</dbReference>
<reference evidence="11 12" key="1">
    <citation type="journal article" date="2015" name="Genome Announc.">
        <title>Complete Genome Sequence of a Novel Bacterium within the Family Rhodocyclaceae That Degrades Polycyclic Aromatic Hydrocarbons.</title>
        <authorList>
            <person name="Singleton D.R."/>
            <person name="Dickey A.N."/>
            <person name="Scholl E.H."/>
            <person name="Wright F.A."/>
            <person name="Aitken M.D."/>
        </authorList>
    </citation>
    <scope>NUCLEOTIDE SEQUENCE [LARGE SCALE GENOMIC DNA]</scope>
    <source>
        <strain evidence="12">PG1-Ca6</strain>
    </source>
</reference>
<evidence type="ECO:0000256" key="6">
    <source>
        <dbReference type="ARBA" id="ARBA00022989"/>
    </source>
</evidence>
<evidence type="ECO:0000256" key="7">
    <source>
        <dbReference type="ARBA" id="ARBA00023065"/>
    </source>
</evidence>
<keyword evidence="7" id="KW-0406">Ion transport</keyword>
<dbReference type="PANTHER" id="PTHR43298:SF2">
    <property type="entry name" value="FMN_FAD EXPORTER YEEO-RELATED"/>
    <property type="match status" value="1"/>
</dbReference>
<dbReference type="PIRSF" id="PIRSF006603">
    <property type="entry name" value="DinF"/>
    <property type="match status" value="1"/>
</dbReference>
<dbReference type="PANTHER" id="PTHR43298">
    <property type="entry name" value="MULTIDRUG RESISTANCE PROTEIN NORM-RELATED"/>
    <property type="match status" value="1"/>
</dbReference>
<dbReference type="HOGENOM" id="CLU_012893_6_0_4"/>